<feature type="region of interest" description="Disordered" evidence="10">
    <location>
        <begin position="789"/>
        <end position="818"/>
    </location>
</feature>
<dbReference type="EMBL" id="HAAD01003772">
    <property type="protein sequence ID" value="CDG70004.1"/>
    <property type="molecule type" value="mRNA"/>
</dbReference>
<keyword evidence="7" id="KW-0963">Cytoplasm</keyword>
<protein>
    <recommendedName>
        <fullName evidence="5">Rab3 GTPase-activating protein catalytic subunit</fullName>
    </recommendedName>
</protein>
<sequence length="1215" mass="138521">MVSGDSEQMSVFWRIVLLIDMEVTVSIRNCCSAIFGIKEFIVLLPASNEAQIEGESEMKLLWSSLGIALSNLNCQTPIFIQVGPRNRSLFYGLCIGEGFRSSYETIHLKYTPHECNHIQGMIETFRSKLLLQTNPQHRLIDMDNTNIFASSPTSLLHHQHLCFITNIFASSPTSLLHHQHLCFITNIFASSPTSLLHHQHLCFITNIFASSPTSLLHHQHLCFITNIFASSPTSLLHHQHLCFITNIFASSPTSLLHHQHLCFITNIFASSPTSLLHHQHLCFITNIFASSPTSLLHHQHLCFITNIFASSPTSLLHHQHLCFITNIFASSPTSLLHHQHLCFITNIFASSPTSLLHHQHLCFITNIFASSPTSLLHHQHLCFITNIFASSPTSLLYSDKSCPIQSNVIISVRFSYIINDWPEEMWCQELPNIENEFEMQVGINSFEELPFGPLQEPVIDLMLAVTWPQLSSDMINDDAHFSDLDPMQAPHWSLKARFMDFCPTLLFEQVKALLHLCHHSSGYNTAQILRTSHRNDQNNELTSEVSHVLDRLTKPAPSLSPLSMAVSRAAMKAINTNVIDSPLPEELLNKALNLLFPDAHLMKEEACKLQASLSEQQRSLESDTQRLKVDRYRHLKGAPTDSLTLTLACCIMILNHSYGGMQAVAHLWHEFVRELRFRYENKILVPKLAQNPPNHNYCLIHQKLQMLNCCILKHQQRMCLDETLNKSNDLISQNKNEVQHNTFQHSTSQYNTPQKRSVSYKEFSQNSLSMDNSVNLTPHEFCHNALNEVEPGSSVSPATQHFKSDTSESHESDSDDEFFEVEESFAKVSTVSINDVENFQFLKREGVLKETSMKLLETNEVLCIPITQESSPLTEDMLNEQQLLMEKLGTSAEASKSRVRMQCASLLADMEAFKAANPGCILPDFVRWHSPNDWLLGPETDEEREELKKMTKERKDDSKDWSNKGHLSLRMRVPGNTWEEVWNTAKAVPARKQKRLFDDTKEAEKVLHFLTNLTLPEILLYLFPVFVQASLTRICKEEDSINLHLEIESLLKKSSKLQVASIENLKLMEDIVNHIHYVEMTVGRAKSLRMKLFSEDVKADSMESFLKKLLNKDEVLILGGRHSQIGGIVTKLLQHQKEENDSMFSSSKETNNRPQTNLSSTHKDIPYPFGREYIFRTTVPRPSRTSRLCPQRMYTAITPDDFRMAGCFTQDTNFL</sequence>
<evidence type="ECO:0000256" key="4">
    <source>
        <dbReference type="ARBA" id="ARBA00008856"/>
    </source>
</evidence>
<dbReference type="InterPro" id="IPR045698">
    <property type="entry name" value="Rab3GAP1_C"/>
</dbReference>
<dbReference type="GO" id="GO:0005783">
    <property type="term" value="C:endoplasmic reticulum"/>
    <property type="evidence" value="ECO:0007669"/>
    <property type="project" value="UniProtKB-SubCell"/>
</dbReference>
<comment type="subcellular location">
    <subcellularLocation>
        <location evidence="3">Cytoplasm</location>
    </subcellularLocation>
    <subcellularLocation>
        <location evidence="2">Endoplasmic reticulum</location>
    </subcellularLocation>
    <subcellularLocation>
        <location evidence="1">Golgi apparatus</location>
        <location evidence="1">cis-Golgi network</location>
    </subcellularLocation>
</comment>
<keyword evidence="6" id="KW-0343">GTPase activation</keyword>
<dbReference type="OrthoDB" id="17346at2759"/>
<evidence type="ECO:0000256" key="5">
    <source>
        <dbReference type="ARBA" id="ARBA00015817"/>
    </source>
</evidence>
<evidence type="ECO:0000256" key="8">
    <source>
        <dbReference type="ARBA" id="ARBA00022824"/>
    </source>
</evidence>
<evidence type="ECO:0000256" key="7">
    <source>
        <dbReference type="ARBA" id="ARBA00022490"/>
    </source>
</evidence>
<feature type="compositionally biased region" description="Basic and acidic residues" evidence="10">
    <location>
        <begin position="945"/>
        <end position="961"/>
    </location>
</feature>
<comment type="similarity">
    <text evidence="4">Belongs to the Rab3-GAP catalytic subunit family.</text>
</comment>
<evidence type="ECO:0000256" key="2">
    <source>
        <dbReference type="ARBA" id="ARBA00004240"/>
    </source>
</evidence>
<evidence type="ECO:0000259" key="11">
    <source>
        <dbReference type="Pfam" id="PF13890"/>
    </source>
</evidence>
<evidence type="ECO:0000313" key="13">
    <source>
        <dbReference type="EMBL" id="CDG70004.1"/>
    </source>
</evidence>
<dbReference type="GO" id="GO:0005096">
    <property type="term" value="F:GTPase activator activity"/>
    <property type="evidence" value="ECO:0007669"/>
    <property type="project" value="UniProtKB-KW"/>
</dbReference>
<evidence type="ECO:0000256" key="6">
    <source>
        <dbReference type="ARBA" id="ARBA00022468"/>
    </source>
</evidence>
<feature type="region of interest" description="Disordered" evidence="10">
    <location>
        <begin position="937"/>
        <end position="961"/>
    </location>
</feature>
<dbReference type="InterPro" id="IPR026147">
    <property type="entry name" value="Rab3GAP1_conserved"/>
</dbReference>
<feature type="non-terminal residue" evidence="13">
    <location>
        <position position="1"/>
    </location>
</feature>
<dbReference type="InterPro" id="IPR045700">
    <property type="entry name" value="Rab3GAP1"/>
</dbReference>
<reference evidence="13" key="1">
    <citation type="journal article" date="2013" name="Genome Biol. Evol.">
        <title>Punctuated emergences of genetic and phenotypic innovations in eumetazoan, bilaterian, euteleostome, and hominidae ancestors.</title>
        <authorList>
            <person name="Wenger Y."/>
            <person name="Galliot B."/>
        </authorList>
    </citation>
    <scope>NUCLEOTIDE SEQUENCE</scope>
    <source>
        <tissue evidence="13">Whole animals</tissue>
    </source>
</reference>
<proteinExistence type="evidence at transcript level"/>
<feature type="compositionally biased region" description="Basic and acidic residues" evidence="10">
    <location>
        <begin position="802"/>
        <end position="812"/>
    </location>
</feature>
<evidence type="ECO:0000256" key="3">
    <source>
        <dbReference type="ARBA" id="ARBA00004496"/>
    </source>
</evidence>
<organism evidence="13">
    <name type="scientific">Hydra vulgaris</name>
    <name type="common">Hydra</name>
    <name type="synonym">Hydra attenuata</name>
    <dbReference type="NCBI Taxonomy" id="6087"/>
    <lineage>
        <taxon>Eukaryota</taxon>
        <taxon>Metazoa</taxon>
        <taxon>Cnidaria</taxon>
        <taxon>Hydrozoa</taxon>
        <taxon>Hydroidolina</taxon>
        <taxon>Anthoathecata</taxon>
        <taxon>Aplanulata</taxon>
        <taxon>Hydridae</taxon>
        <taxon>Hydra</taxon>
    </lineage>
</organism>
<feature type="compositionally biased region" description="Polar residues" evidence="10">
    <location>
        <begin position="1142"/>
        <end position="1160"/>
    </location>
</feature>
<keyword evidence="9" id="KW-0333">Golgi apparatus</keyword>
<name>T2MCZ9_HYDVU</name>
<accession>T2MCZ9</accession>
<dbReference type="GO" id="GO:0005794">
    <property type="term" value="C:Golgi apparatus"/>
    <property type="evidence" value="ECO:0007669"/>
    <property type="project" value="UniProtKB-SubCell"/>
</dbReference>
<evidence type="ECO:0000259" key="12">
    <source>
        <dbReference type="Pfam" id="PF19533"/>
    </source>
</evidence>
<dbReference type="Pfam" id="PF13890">
    <property type="entry name" value="Rab3-GTPase_cat"/>
    <property type="match status" value="1"/>
</dbReference>
<evidence type="ECO:0000256" key="9">
    <source>
        <dbReference type="ARBA" id="ARBA00023034"/>
    </source>
</evidence>
<feature type="domain" description="Rab3GAP catalytic subunit conserved" evidence="11">
    <location>
        <begin position="843"/>
        <end position="1010"/>
    </location>
</feature>
<dbReference type="AlphaFoldDB" id="T2MCZ9"/>
<feature type="region of interest" description="Disordered" evidence="10">
    <location>
        <begin position="1139"/>
        <end position="1162"/>
    </location>
</feature>
<evidence type="ECO:0000256" key="1">
    <source>
        <dbReference type="ARBA" id="ARBA00004222"/>
    </source>
</evidence>
<gene>
    <name evidence="13" type="primary">RAB3GAP1</name>
</gene>
<feature type="domain" description="Rab3GAP catalytic subunit C-terminal" evidence="12">
    <location>
        <begin position="1024"/>
        <end position="1214"/>
    </location>
</feature>
<evidence type="ECO:0000256" key="10">
    <source>
        <dbReference type="SAM" id="MobiDB-lite"/>
    </source>
</evidence>
<keyword evidence="8" id="KW-0256">Endoplasmic reticulum</keyword>
<dbReference type="PANTHER" id="PTHR21422:SF9">
    <property type="entry name" value="RAB3 GTPASE-ACTIVATING PROTEIN CATALYTIC SUBUNIT"/>
    <property type="match status" value="1"/>
</dbReference>
<dbReference type="PANTHER" id="PTHR21422">
    <property type="entry name" value="RAB3 GTPASE-ACTIVATING PROTEIN CATALYTIC SUBUNIT"/>
    <property type="match status" value="1"/>
</dbReference>
<dbReference type="Pfam" id="PF19533">
    <property type="entry name" value="Rab3-GAP_cat_C"/>
    <property type="match status" value="1"/>
</dbReference>